<dbReference type="EMBL" id="BPLQ01003696">
    <property type="protein sequence ID" value="GIY02613.1"/>
    <property type="molecule type" value="Genomic_DNA"/>
</dbReference>
<feature type="compositionally biased region" description="Basic residues" evidence="1">
    <location>
        <begin position="117"/>
        <end position="126"/>
    </location>
</feature>
<dbReference type="Proteomes" id="UP001054837">
    <property type="component" value="Unassembled WGS sequence"/>
</dbReference>
<accession>A0AAV4Q5B1</accession>
<evidence type="ECO:0000256" key="1">
    <source>
        <dbReference type="SAM" id="MobiDB-lite"/>
    </source>
</evidence>
<reference evidence="2 3" key="1">
    <citation type="submission" date="2021-06" db="EMBL/GenBank/DDBJ databases">
        <title>Caerostris darwini draft genome.</title>
        <authorList>
            <person name="Kono N."/>
            <person name="Arakawa K."/>
        </authorList>
    </citation>
    <scope>NUCLEOTIDE SEQUENCE [LARGE SCALE GENOMIC DNA]</scope>
</reference>
<comment type="caution">
    <text evidence="2">The sequence shown here is derived from an EMBL/GenBank/DDBJ whole genome shotgun (WGS) entry which is preliminary data.</text>
</comment>
<gene>
    <name evidence="2" type="ORF">CDAR_620151</name>
</gene>
<dbReference type="AlphaFoldDB" id="A0AAV4Q5B1"/>
<evidence type="ECO:0000313" key="2">
    <source>
        <dbReference type="EMBL" id="GIY02613.1"/>
    </source>
</evidence>
<proteinExistence type="predicted"/>
<protein>
    <submittedName>
        <fullName evidence="2">Uncharacterized protein</fullName>
    </submittedName>
</protein>
<sequence length="141" mass="16705">MPPPFCPSMVQEKQSFYRMESRYKYEQKCSSILFAHAYLRRCSVEIERKDLLVLRGVISTLHGWRHTRPDIKQCRTSSPFCPQWYKKNNPFIKRNPVINMNRNVPLPITSTVFYRNRTQRSSRPKGCHPDPAWMADTRGLT</sequence>
<keyword evidence="3" id="KW-1185">Reference proteome</keyword>
<organism evidence="2 3">
    <name type="scientific">Caerostris darwini</name>
    <dbReference type="NCBI Taxonomy" id="1538125"/>
    <lineage>
        <taxon>Eukaryota</taxon>
        <taxon>Metazoa</taxon>
        <taxon>Ecdysozoa</taxon>
        <taxon>Arthropoda</taxon>
        <taxon>Chelicerata</taxon>
        <taxon>Arachnida</taxon>
        <taxon>Araneae</taxon>
        <taxon>Araneomorphae</taxon>
        <taxon>Entelegynae</taxon>
        <taxon>Araneoidea</taxon>
        <taxon>Araneidae</taxon>
        <taxon>Caerostris</taxon>
    </lineage>
</organism>
<evidence type="ECO:0000313" key="3">
    <source>
        <dbReference type="Proteomes" id="UP001054837"/>
    </source>
</evidence>
<feature type="region of interest" description="Disordered" evidence="1">
    <location>
        <begin position="117"/>
        <end position="141"/>
    </location>
</feature>
<name>A0AAV4Q5B1_9ARAC</name>